<feature type="domain" description="NmrA-like" evidence="1">
    <location>
        <begin position="2"/>
        <end position="220"/>
    </location>
</feature>
<dbReference type="STRING" id="1423783.FC50_GL001959"/>
<dbReference type="OrthoDB" id="2149806at2"/>
<dbReference type="InterPro" id="IPR051604">
    <property type="entry name" value="Ergot_Alk_Oxidoreductase"/>
</dbReference>
<dbReference type="Gene3D" id="3.40.50.720">
    <property type="entry name" value="NAD(P)-binding Rossmann-like Domain"/>
    <property type="match status" value="1"/>
</dbReference>
<dbReference type="RefSeq" id="WP_056957082.1">
    <property type="nucleotide sequence ID" value="NZ_AZFJ01000059.1"/>
</dbReference>
<comment type="caution">
    <text evidence="2">The sequence shown here is derived from an EMBL/GenBank/DDBJ whole genome shotgun (WGS) entry which is preliminary data.</text>
</comment>
<gene>
    <name evidence="2" type="ORF">FC50_GL001959</name>
</gene>
<dbReference type="AlphaFoldDB" id="A0A0R1TTL7"/>
<dbReference type="PANTHER" id="PTHR43162">
    <property type="match status" value="1"/>
</dbReference>
<reference evidence="2 3" key="1">
    <citation type="journal article" date="2015" name="Genome Announc.">
        <title>Expanding the biotechnology potential of lactobacilli through comparative genomics of 213 strains and associated genera.</title>
        <authorList>
            <person name="Sun Z."/>
            <person name="Harris H.M."/>
            <person name="McCann A."/>
            <person name="Guo C."/>
            <person name="Argimon S."/>
            <person name="Zhang W."/>
            <person name="Yang X."/>
            <person name="Jeffery I.B."/>
            <person name="Cooney J.C."/>
            <person name="Kagawa T.F."/>
            <person name="Liu W."/>
            <person name="Song Y."/>
            <person name="Salvetti E."/>
            <person name="Wrobel A."/>
            <person name="Rasinkangas P."/>
            <person name="Parkhill J."/>
            <person name="Rea M.C."/>
            <person name="O'Sullivan O."/>
            <person name="Ritari J."/>
            <person name="Douillard F.P."/>
            <person name="Paul Ross R."/>
            <person name="Yang R."/>
            <person name="Briner A.E."/>
            <person name="Felis G.E."/>
            <person name="de Vos W.M."/>
            <person name="Barrangou R."/>
            <person name="Klaenhammer T.R."/>
            <person name="Caufield P.W."/>
            <person name="Cui Y."/>
            <person name="Zhang H."/>
            <person name="O'Toole P.W."/>
        </authorList>
    </citation>
    <scope>NUCLEOTIDE SEQUENCE [LARGE SCALE GENOMIC DNA]</scope>
    <source>
        <strain evidence="2 3">DSM 15945</strain>
    </source>
</reference>
<dbReference type="InterPro" id="IPR036291">
    <property type="entry name" value="NAD(P)-bd_dom_sf"/>
</dbReference>
<evidence type="ECO:0000259" key="1">
    <source>
        <dbReference type="Pfam" id="PF05368"/>
    </source>
</evidence>
<proteinExistence type="predicted"/>
<dbReference type="Gene3D" id="3.90.25.10">
    <property type="entry name" value="UDP-galactose 4-epimerase, domain 1"/>
    <property type="match status" value="1"/>
</dbReference>
<dbReference type="PANTHER" id="PTHR43162:SF1">
    <property type="entry name" value="PRESTALK A DIFFERENTIATION PROTEIN A"/>
    <property type="match status" value="1"/>
</dbReference>
<dbReference type="Pfam" id="PF05368">
    <property type="entry name" value="NmrA"/>
    <property type="match status" value="1"/>
</dbReference>
<protein>
    <recommendedName>
        <fullName evidence="1">NmrA-like domain-containing protein</fullName>
    </recommendedName>
</protein>
<dbReference type="InterPro" id="IPR008030">
    <property type="entry name" value="NmrA-like"/>
</dbReference>
<dbReference type="PATRIC" id="fig|1423783.4.peg.2004"/>
<dbReference type="Proteomes" id="UP000051922">
    <property type="component" value="Unassembled WGS sequence"/>
</dbReference>
<name>A0A0R1TTL7_9LACO</name>
<keyword evidence="3" id="KW-1185">Reference proteome</keyword>
<accession>A0A0R1TTL7</accession>
<evidence type="ECO:0000313" key="2">
    <source>
        <dbReference type="EMBL" id="KRL84649.1"/>
    </source>
</evidence>
<dbReference type="EMBL" id="AZFJ01000059">
    <property type="protein sequence ID" value="KRL84649.1"/>
    <property type="molecule type" value="Genomic_DNA"/>
</dbReference>
<evidence type="ECO:0000313" key="3">
    <source>
        <dbReference type="Proteomes" id="UP000051922"/>
    </source>
</evidence>
<organism evidence="2 3">
    <name type="scientific">Lacticaseibacillus pantheris DSM 15945 = JCM 12539 = NBRC 106106</name>
    <dbReference type="NCBI Taxonomy" id="1423783"/>
    <lineage>
        <taxon>Bacteria</taxon>
        <taxon>Bacillati</taxon>
        <taxon>Bacillota</taxon>
        <taxon>Bacilli</taxon>
        <taxon>Lactobacillales</taxon>
        <taxon>Lactobacillaceae</taxon>
        <taxon>Lacticaseibacillus</taxon>
    </lineage>
</organism>
<sequence>MQITVLGSLGHIGQHLVPRLVQDGHNVTVVTSSERRFPAIQALGAKPLAGDIADATFLTTAFTGADAVFTMLAGGALSDDLIAAAIQQASTFRTAIAAAGVHNVVQLSSVGADKGPEVGPLHTYGYVEREMRRLAGVNLAFVRPVGFWDNLLTFIPQIRNQHAMAANIPGSTRRAWAAPEDIATTVADLLERTPVGTTTRYVVSDFASGDQVVAALRAALRMPDLQYVELTDDQYRDGALAAGVPDALVTGMVTMGQGQRQAYRFYADLDAHMPELGTHGLSTFVPRFVAAYNGKGDAGNAAPFAGGHTR</sequence>
<dbReference type="SUPFAM" id="SSF51735">
    <property type="entry name" value="NAD(P)-binding Rossmann-fold domains"/>
    <property type="match status" value="1"/>
</dbReference>